<evidence type="ECO:0000256" key="1">
    <source>
        <dbReference type="ARBA" id="ARBA00022737"/>
    </source>
</evidence>
<dbReference type="SMART" id="SM00255">
    <property type="entry name" value="TIR"/>
    <property type="match status" value="1"/>
</dbReference>
<feature type="repeat" description="ANK" evidence="3">
    <location>
        <begin position="1070"/>
        <end position="1102"/>
    </location>
</feature>
<keyword evidence="2 3" id="KW-0040">ANK repeat</keyword>
<dbReference type="SUPFAM" id="SSF52540">
    <property type="entry name" value="P-loop containing nucleoside triphosphate hydrolases"/>
    <property type="match status" value="1"/>
</dbReference>
<feature type="compositionally biased region" description="Basic and acidic residues" evidence="4">
    <location>
        <begin position="11"/>
        <end position="35"/>
    </location>
</feature>
<dbReference type="Pfam" id="PF00023">
    <property type="entry name" value="Ank"/>
    <property type="match status" value="2"/>
</dbReference>
<dbReference type="Gene3D" id="3.40.50.300">
    <property type="entry name" value="P-loop containing nucleotide triphosphate hydrolases"/>
    <property type="match status" value="1"/>
</dbReference>
<dbReference type="Gene3D" id="3.40.50.10140">
    <property type="entry name" value="Toll/interleukin-1 receptor homology (TIR) domain"/>
    <property type="match status" value="1"/>
</dbReference>
<feature type="repeat" description="ANK" evidence="3">
    <location>
        <begin position="1272"/>
        <end position="1304"/>
    </location>
</feature>
<feature type="repeat" description="ANK" evidence="3">
    <location>
        <begin position="968"/>
        <end position="1000"/>
    </location>
</feature>
<dbReference type="InterPro" id="IPR036770">
    <property type="entry name" value="Ankyrin_rpt-contain_sf"/>
</dbReference>
<keyword evidence="8" id="KW-1185">Reference proteome</keyword>
<evidence type="ECO:0008006" key="9">
    <source>
        <dbReference type="Google" id="ProtNLM"/>
    </source>
</evidence>
<feature type="repeat" description="ANK" evidence="3">
    <location>
        <begin position="1206"/>
        <end position="1238"/>
    </location>
</feature>
<comment type="caution">
    <text evidence="7">The sequence shown here is derived from an EMBL/GenBank/DDBJ whole genome shotgun (WGS) entry which is preliminary data.</text>
</comment>
<dbReference type="STRING" id="1806994.A0A507CCL6"/>
<dbReference type="PRINTS" id="PR01415">
    <property type="entry name" value="ANKYRIN"/>
</dbReference>
<feature type="region of interest" description="Disordered" evidence="4">
    <location>
        <begin position="1"/>
        <end position="60"/>
    </location>
</feature>
<evidence type="ECO:0000256" key="3">
    <source>
        <dbReference type="PROSITE-ProRule" id="PRU00023"/>
    </source>
</evidence>
<protein>
    <recommendedName>
        <fullName evidence="9">TIR domain-containing protein</fullName>
    </recommendedName>
</protein>
<feature type="repeat" description="ANK" evidence="3">
    <location>
        <begin position="1138"/>
        <end position="1170"/>
    </location>
</feature>
<dbReference type="PANTHER" id="PTHR24198:SF165">
    <property type="entry name" value="ANKYRIN REPEAT-CONTAINING PROTEIN-RELATED"/>
    <property type="match status" value="1"/>
</dbReference>
<feature type="repeat" description="ANK" evidence="3">
    <location>
        <begin position="1103"/>
        <end position="1127"/>
    </location>
</feature>
<dbReference type="PROSITE" id="PS50088">
    <property type="entry name" value="ANK_REPEAT"/>
    <property type="match status" value="9"/>
</dbReference>
<evidence type="ECO:0000259" key="5">
    <source>
        <dbReference type="PROSITE" id="PS50104"/>
    </source>
</evidence>
<dbReference type="Pfam" id="PF24883">
    <property type="entry name" value="NPHP3_N"/>
    <property type="match status" value="1"/>
</dbReference>
<name>A0A507CCL6_9FUNG</name>
<dbReference type="InterPro" id="IPR056884">
    <property type="entry name" value="NPHP3-like_N"/>
</dbReference>
<proteinExistence type="predicted"/>
<dbReference type="EMBL" id="QEAO01000009">
    <property type="protein sequence ID" value="TPX35283.1"/>
    <property type="molecule type" value="Genomic_DNA"/>
</dbReference>
<dbReference type="PROSITE" id="PS50297">
    <property type="entry name" value="ANK_REP_REGION"/>
    <property type="match status" value="8"/>
</dbReference>
<accession>A0A507CCL6</accession>
<feature type="repeat" description="ANK" evidence="3">
    <location>
        <begin position="1171"/>
        <end position="1193"/>
    </location>
</feature>
<dbReference type="PROSITE" id="PS50104">
    <property type="entry name" value="TIR"/>
    <property type="match status" value="1"/>
</dbReference>
<feature type="domain" description="TIR" evidence="5">
    <location>
        <begin position="219"/>
        <end position="370"/>
    </location>
</feature>
<dbReference type="SUPFAM" id="SSF52200">
    <property type="entry name" value="Toll/Interleukin receptor TIR domain"/>
    <property type="match status" value="1"/>
</dbReference>
<sequence length="1537" mass="171748">MADEGGPSRKRPAEQHIGEVEQRRTRLDQSDRNEIETSTTVTQNQSLELPSSVSSSQASASTSFGESEDFSVVFLLSDKEGETATVFQISEDLTNEDGNIQCNRIAYPANDRNGREAQFITDFKHYVETATVIVPCLSPWFEASSMALLALDHALEMRKSVVPVILDRGIRKAWSRLAGMKYVDFSGDRNHYTSKITELAQDIRSLHRGRDSQRLDECKEFDVMLSYSWAQQPVVVQLRDALRAAGLKVWVDLEEMRGILVQRMDEAVKKSKVIIVCASKAYVESRNCGYEFNQAILCRKPIVVIRMEAGPFENFEIRANGCPNLHLKIRALSGQRINEVSVYLNPDSPAEYQIDQAFSSLLVKVVKNHPGSPLLYERELTVHQRDTLSVTPVNELIEKLRTLLKPERVTSIIETLYSKLQPKESSRGELIDQVMNWVDAGVESALAVTGITGTGKSVFASAIYKAAHGRRIQDNQIIPIAFFCREGKHEINRMMDTIAFQLAEFSDTIATEVYRALTQNPNWHQLDESKQFELLILGPLKKLNLTSTTIVIIIDALDEAVPQNSVARAHLLEVLKSEFFQLSKHMKLIVTSRTEEDINYTLQDVETYRICLTTGDRRDIESYIRYKVKSLAFTLEDVSVKRVTTVLTERSKGVFLWAAMICELIVAPMTSANKASHRYIEGISDGLVLANETIVMDPMYERILCGACVKLQDANPGSEWLLSFHYVVGNLLVLNEEMSVDDMAALWADCDVDTDSRKTLNRMKQIIREVLRRLASLFEMIDDKICIIHHSLLEYLTDTERCTTRQFLINVEQSHKNLAFRTLRTLNNNIIDDPDTVLIGLNLPTNQQSHIRYACQNWFDHLEKAGTIDEPIITELRAFCEWYGSAALVQQVQRGSDKIVKLLLRYGRGPELLRRTDDAETRYLPSPLLYEAAKAGHDQVCEALLQYGGADVNCRGFSYGDNLQEGERHRPALIIASMNKHTKVVKVLLDGGADKTLGDAHDDDVKSFVPTKAIAELVGYTGGAFFVELGENLDPIHRAASNGELGNVTRILDDDPMLVNRPTTSHISARGRSPLFYAVSRGYFDVANLLVRRGAKIDAKDFSGCTALHLAAAGGFHRIVNLLLEHSRIPLVNIQDNELITPLHRACENGRYNVAALLIHHGSVVDIPDADGRTPLQYAATHGHSDIATLLTQQCWNVLVPSPTGRKETPLHSAAQKGQLSVAQYLVSQGAIVDAIDMQGRTPLHLAAQEGHHELVNFLIAVNAEKDAECDKGFTPLNMASLNGHILVVECLINRDAVVDKATVEGQTPFYSSIGEMSHIDVATTLLSYGADIKVVLNKHASPPERQGFTPLHRACQMGLPESVTFLLDNDLQNIKAVDVLGRTCLHVLCEVTELETGHWAVLGKLLEELALETDGRDSNGRTAADILRAHIGGYRFSQIQWGDDCPALKSLMKDCLIPILRPKLLDIIDKWAESSGVESELRDLDRVGLLRDLLLDGHLMNELINHHNPATWEDQDLRQKVSNIRRELNGLGPWGQ</sequence>
<dbReference type="Pfam" id="PF12796">
    <property type="entry name" value="Ank_2"/>
    <property type="match status" value="4"/>
</dbReference>
<organism evidence="7 8">
    <name type="scientific">Synchytrium microbalum</name>
    <dbReference type="NCBI Taxonomy" id="1806994"/>
    <lineage>
        <taxon>Eukaryota</taxon>
        <taxon>Fungi</taxon>
        <taxon>Fungi incertae sedis</taxon>
        <taxon>Chytridiomycota</taxon>
        <taxon>Chytridiomycota incertae sedis</taxon>
        <taxon>Chytridiomycetes</taxon>
        <taxon>Synchytriales</taxon>
        <taxon>Synchytriaceae</taxon>
        <taxon>Synchytrium</taxon>
    </lineage>
</organism>
<dbReference type="InterPro" id="IPR000157">
    <property type="entry name" value="TIR_dom"/>
</dbReference>
<dbReference type="InterPro" id="IPR007111">
    <property type="entry name" value="NACHT_NTPase"/>
</dbReference>
<dbReference type="PROSITE" id="PS50837">
    <property type="entry name" value="NACHT"/>
    <property type="match status" value="1"/>
</dbReference>
<dbReference type="InterPro" id="IPR035897">
    <property type="entry name" value="Toll_tir_struct_dom_sf"/>
</dbReference>
<reference evidence="7 8" key="1">
    <citation type="journal article" date="2019" name="Sci. Rep.">
        <title>Comparative genomics of chytrid fungi reveal insights into the obligate biotrophic and pathogenic lifestyle of Synchytrium endobioticum.</title>
        <authorList>
            <person name="van de Vossenberg B.T.L.H."/>
            <person name="Warris S."/>
            <person name="Nguyen H.D.T."/>
            <person name="van Gent-Pelzer M.P.E."/>
            <person name="Joly D.L."/>
            <person name="van de Geest H.C."/>
            <person name="Bonants P.J.M."/>
            <person name="Smith D.S."/>
            <person name="Levesque C.A."/>
            <person name="van der Lee T.A.J."/>
        </authorList>
    </citation>
    <scope>NUCLEOTIDE SEQUENCE [LARGE SCALE GENOMIC DNA]</scope>
    <source>
        <strain evidence="7 8">JEL517</strain>
    </source>
</reference>
<dbReference type="OrthoDB" id="2159918at2759"/>
<dbReference type="InterPro" id="IPR027417">
    <property type="entry name" value="P-loop_NTPase"/>
</dbReference>
<dbReference type="GO" id="GO:0007165">
    <property type="term" value="P:signal transduction"/>
    <property type="evidence" value="ECO:0007669"/>
    <property type="project" value="InterPro"/>
</dbReference>
<dbReference type="PANTHER" id="PTHR24198">
    <property type="entry name" value="ANKYRIN REPEAT AND PROTEIN KINASE DOMAIN-CONTAINING PROTEIN"/>
    <property type="match status" value="1"/>
</dbReference>
<dbReference type="GeneID" id="42003517"/>
<feature type="domain" description="NACHT" evidence="6">
    <location>
        <begin position="444"/>
        <end position="602"/>
    </location>
</feature>
<evidence type="ECO:0000256" key="4">
    <source>
        <dbReference type="SAM" id="MobiDB-lite"/>
    </source>
</evidence>
<keyword evidence="1" id="KW-0677">Repeat</keyword>
<feature type="repeat" description="ANK" evidence="3">
    <location>
        <begin position="1239"/>
        <end position="1271"/>
    </location>
</feature>
<evidence type="ECO:0000259" key="6">
    <source>
        <dbReference type="PROSITE" id="PS50837"/>
    </source>
</evidence>
<gene>
    <name evidence="7" type="ORF">SmJEL517_g02292</name>
</gene>
<evidence type="ECO:0000256" key="2">
    <source>
        <dbReference type="ARBA" id="ARBA00023043"/>
    </source>
</evidence>
<dbReference type="SMART" id="SM00248">
    <property type="entry name" value="ANK"/>
    <property type="match status" value="14"/>
</dbReference>
<dbReference type="Pfam" id="PF13676">
    <property type="entry name" value="TIR_2"/>
    <property type="match status" value="1"/>
</dbReference>
<dbReference type="RefSeq" id="XP_031025810.1">
    <property type="nucleotide sequence ID" value="XM_031168220.1"/>
</dbReference>
<evidence type="ECO:0000313" key="7">
    <source>
        <dbReference type="EMBL" id="TPX35283.1"/>
    </source>
</evidence>
<feature type="repeat" description="ANK" evidence="3">
    <location>
        <begin position="1347"/>
        <end position="1370"/>
    </location>
</feature>
<evidence type="ECO:0000313" key="8">
    <source>
        <dbReference type="Proteomes" id="UP000319731"/>
    </source>
</evidence>
<dbReference type="Gene3D" id="1.25.40.20">
    <property type="entry name" value="Ankyrin repeat-containing domain"/>
    <property type="match status" value="2"/>
</dbReference>
<dbReference type="SUPFAM" id="SSF48403">
    <property type="entry name" value="Ankyrin repeat"/>
    <property type="match status" value="2"/>
</dbReference>
<dbReference type="Proteomes" id="UP000319731">
    <property type="component" value="Unassembled WGS sequence"/>
</dbReference>
<feature type="compositionally biased region" description="Low complexity" evidence="4">
    <location>
        <begin position="45"/>
        <end position="60"/>
    </location>
</feature>
<dbReference type="InterPro" id="IPR002110">
    <property type="entry name" value="Ankyrin_rpt"/>
</dbReference>